<dbReference type="AlphaFoldDB" id="A0A1T4YQE2"/>
<keyword evidence="2" id="KW-1185">Reference proteome</keyword>
<protein>
    <submittedName>
        <fullName evidence="1">Uncharacterized protein</fullName>
    </submittedName>
</protein>
<accession>A0A1T4YQE2</accession>
<evidence type="ECO:0000313" key="2">
    <source>
        <dbReference type="Proteomes" id="UP000190774"/>
    </source>
</evidence>
<sequence length="278" mass="30288">MSEGWDALMQKRMLEGGRIIRTDTAPASTKTSVIHKTKPVLIHFAPLSMLSPAMRHLFLTLPLFLIASLSPVHANPEIPVAVAQSFGSAIANNLLLLKGTGTTGEPTEWTAYSRDAFRPEEVLRISVKLEAGQWQAQAAGAGSRVLDRVPGKLLDFSKVRYRSADARIIAAKSAALAQATFASIDYQLASNSETGLPEWGLALKDNTGYEVGFIVISAETGAVSFQDWTPKVPSSTVTAEGEEGERAAKAVKRAARKAWDWTDNARKETRGFFRELFR</sequence>
<evidence type="ECO:0000313" key="1">
    <source>
        <dbReference type="EMBL" id="SKB04074.1"/>
    </source>
</evidence>
<dbReference type="EMBL" id="FUYE01000016">
    <property type="protein sequence ID" value="SKB04074.1"/>
    <property type="molecule type" value="Genomic_DNA"/>
</dbReference>
<gene>
    <name evidence="1" type="ORF">SAMN02745166_03958</name>
</gene>
<organism evidence="1 2">
    <name type="scientific">Prosthecobacter debontii</name>
    <dbReference type="NCBI Taxonomy" id="48467"/>
    <lineage>
        <taxon>Bacteria</taxon>
        <taxon>Pseudomonadati</taxon>
        <taxon>Verrucomicrobiota</taxon>
        <taxon>Verrucomicrobiia</taxon>
        <taxon>Verrucomicrobiales</taxon>
        <taxon>Verrucomicrobiaceae</taxon>
        <taxon>Prosthecobacter</taxon>
    </lineage>
</organism>
<proteinExistence type="predicted"/>
<reference evidence="2" key="1">
    <citation type="submission" date="2017-02" db="EMBL/GenBank/DDBJ databases">
        <authorList>
            <person name="Varghese N."/>
            <person name="Submissions S."/>
        </authorList>
    </citation>
    <scope>NUCLEOTIDE SEQUENCE [LARGE SCALE GENOMIC DNA]</scope>
    <source>
        <strain evidence="2">ATCC 700200</strain>
    </source>
</reference>
<name>A0A1T4YQE2_9BACT</name>
<dbReference type="Proteomes" id="UP000190774">
    <property type="component" value="Unassembled WGS sequence"/>
</dbReference>
<dbReference type="STRING" id="48467.SAMN02745166_03958"/>